<dbReference type="KEGG" id="pbs:Plabr_3313"/>
<evidence type="ECO:0000313" key="1">
    <source>
        <dbReference type="EMBL" id="ADY60910.1"/>
    </source>
</evidence>
<dbReference type="EMBL" id="CP002546">
    <property type="protein sequence ID" value="ADY60910.1"/>
    <property type="molecule type" value="Genomic_DNA"/>
</dbReference>
<keyword evidence="2" id="KW-1185">Reference proteome</keyword>
<dbReference type="HOGENOM" id="CLU_2107198_0_0_0"/>
<dbReference type="Proteomes" id="UP000006860">
    <property type="component" value="Chromosome"/>
</dbReference>
<reference evidence="2" key="1">
    <citation type="submission" date="2011-02" db="EMBL/GenBank/DDBJ databases">
        <title>The complete genome of Planctomyces brasiliensis DSM 5305.</title>
        <authorList>
            <person name="Lucas S."/>
            <person name="Copeland A."/>
            <person name="Lapidus A."/>
            <person name="Bruce D."/>
            <person name="Goodwin L."/>
            <person name="Pitluck S."/>
            <person name="Kyrpides N."/>
            <person name="Mavromatis K."/>
            <person name="Pagani I."/>
            <person name="Ivanova N."/>
            <person name="Ovchinnikova G."/>
            <person name="Lu M."/>
            <person name="Detter J.C."/>
            <person name="Han C."/>
            <person name="Land M."/>
            <person name="Hauser L."/>
            <person name="Markowitz V."/>
            <person name="Cheng J.-F."/>
            <person name="Hugenholtz P."/>
            <person name="Woyke T."/>
            <person name="Wu D."/>
            <person name="Tindall B."/>
            <person name="Pomrenke H.G."/>
            <person name="Brambilla E."/>
            <person name="Klenk H.-P."/>
            <person name="Eisen J.A."/>
        </authorList>
    </citation>
    <scope>NUCLEOTIDE SEQUENCE [LARGE SCALE GENOMIC DNA]</scope>
    <source>
        <strain evidence="2">ATCC 49424 / DSM 5305 / JCM 21570 / NBRC 103401 / IFAM 1448</strain>
    </source>
</reference>
<accession>F0SL27</accession>
<proteinExistence type="predicted"/>
<sequence>MDNHTLEQIGEGRLRIDNHATYVTQDRLQEAHEALLHAKGDISALIGPGVFQTVLSSLITCHARGDVSHLEAVHGTGVGDIEADARKEYRDNRELYNSMGVSEEQYVASRQRDGG</sequence>
<organism evidence="1 2">
    <name type="scientific">Rubinisphaera brasiliensis (strain ATCC 49424 / DSM 5305 / JCM 21570 / IAM 15109 / NBRC 103401 / IFAM 1448)</name>
    <name type="common">Planctomyces brasiliensis</name>
    <dbReference type="NCBI Taxonomy" id="756272"/>
    <lineage>
        <taxon>Bacteria</taxon>
        <taxon>Pseudomonadati</taxon>
        <taxon>Planctomycetota</taxon>
        <taxon>Planctomycetia</taxon>
        <taxon>Planctomycetales</taxon>
        <taxon>Planctomycetaceae</taxon>
        <taxon>Rubinisphaera</taxon>
    </lineage>
</organism>
<name>F0SL27_RUBBR</name>
<dbReference type="STRING" id="756272.Plabr_3313"/>
<gene>
    <name evidence="1" type="ordered locus">Plabr_3313</name>
</gene>
<protein>
    <submittedName>
        <fullName evidence="1">Uncharacterized protein</fullName>
    </submittedName>
</protein>
<evidence type="ECO:0000313" key="2">
    <source>
        <dbReference type="Proteomes" id="UP000006860"/>
    </source>
</evidence>
<dbReference type="RefSeq" id="WP_013629630.1">
    <property type="nucleotide sequence ID" value="NC_015174.1"/>
</dbReference>
<dbReference type="AlphaFoldDB" id="F0SL27"/>